<keyword evidence="2 3" id="KW-0808">Transferase</keyword>
<reference evidence="8" key="1">
    <citation type="submission" date="2011-08" db="EMBL/GenBank/DDBJ databases">
        <authorList>
            <person name="Rombauts S."/>
        </authorList>
    </citation>
    <scope>NUCLEOTIDE SEQUENCE</scope>
    <source>
        <strain evidence="8">London</strain>
    </source>
</reference>
<protein>
    <submittedName>
        <fullName evidence="6">Alpha1,6 fucosyltransferase</fullName>
    </submittedName>
</protein>
<name>T1KT40_TETUR</name>
<evidence type="ECO:0000256" key="2">
    <source>
        <dbReference type="ARBA" id="ARBA00022679"/>
    </source>
</evidence>
<dbReference type="OMA" id="SDGYEAW"/>
<dbReference type="KEGG" id="tut:107367100"/>
<dbReference type="FunFam" id="2.30.30.40:FF:000070">
    <property type="entry name" value="Alpha-(1,6)-fucosyltransferase"/>
    <property type="match status" value="1"/>
</dbReference>
<keyword evidence="1 3" id="KW-0328">Glycosyltransferase</keyword>
<dbReference type="GO" id="GO:0046921">
    <property type="term" value="F:alpha-(1-&gt;6)-fucosyltransferase activity"/>
    <property type="evidence" value="ECO:0007669"/>
    <property type="project" value="TreeGrafter"/>
</dbReference>
<dbReference type="Pfam" id="PF19745">
    <property type="entry name" value="FUT8_N_cat"/>
    <property type="match status" value="1"/>
</dbReference>
<reference evidence="7" key="3">
    <citation type="submission" date="2015-06" db="UniProtKB">
        <authorList>
            <consortium name="EnsemblMetazoa"/>
        </authorList>
    </citation>
    <scope>IDENTIFICATION</scope>
</reference>
<keyword evidence="4" id="KW-0812">Transmembrane</keyword>
<dbReference type="EMBL" id="BK008811">
    <property type="protein sequence ID" value="DAA64665.1"/>
    <property type="molecule type" value="mRNA"/>
</dbReference>
<dbReference type="CTD" id="32122"/>
<evidence type="ECO:0000256" key="1">
    <source>
        <dbReference type="ARBA" id="ARBA00022676"/>
    </source>
</evidence>
<dbReference type="PROSITE" id="PS51659">
    <property type="entry name" value="GT23"/>
    <property type="match status" value="1"/>
</dbReference>
<feature type="domain" description="GT23" evidence="5">
    <location>
        <begin position="219"/>
        <end position="534"/>
    </location>
</feature>
<dbReference type="Gene3D" id="3.40.50.11350">
    <property type="match status" value="1"/>
</dbReference>
<gene>
    <name evidence="7" type="primary">107367100</name>
    <name evidence="6" type="synonym">fut8</name>
</gene>
<dbReference type="EnsemblMetazoa" id="tetur20g01830.1">
    <property type="protein sequence ID" value="tetur20g01830.1"/>
    <property type="gene ID" value="tetur20g01830"/>
</dbReference>
<dbReference type="InterPro" id="IPR035653">
    <property type="entry name" value="Fut8_SH3"/>
</dbReference>
<dbReference type="EMBL" id="CAEY01000513">
    <property type="status" value="NOT_ANNOTATED_CDS"/>
    <property type="molecule type" value="Genomic_DNA"/>
</dbReference>
<sequence>MALNFAYAGRVLVGVVLVWLLLIFFIGGPLLKRTEGDYSLINSENGELILARLSRASSELDSLRAQNEELRNLLQNYIPLGLQLNKASDLLKDGGLPGEANLPIPASPVSALAPLSSSPSSSSSSISLNLFASVPNLKYEQARRRVSYSYNELWFFLNDHFKHNVSLLKFVNEHRASFMYDLESLSDRDYEWRKNEFKKLTELFTSVVDKLQNPPNCATANKLVCRLNKGCGFGCQMHHVSYCMVVALATKRTMILDSNNWRYAPNPNAHGSREPSWNLIFQPLSRTCTTADGKTHKPWSEGVTAQVVDLPIIDSLRPRMDYLPRAIPEQISEKLITLHGSPIVWFMGQILGFIMRPSQEMKKFLENAKKRFKFRSPIIGIHVRRTDKVGTEASYHSLTEYMKYAEQYFQNLEIYQQRSGKNDKIERLIYLATDDTNIWREEIKPFEEKGFTFIGDSQIAQSAGLTSRYSLDSLRNVILDIWLLSESDHLVCTFSSQVCRLAYELMQTRGLENNINNEKSRIDWYDAYNSLDDIYYFGGQNAHNQIAILNHDPEPGQIPMKIGDTIGIAGNHWNGWSKGLNRVNGKTGLYPGFKADEKIDIAKFEAFDNIDT</sequence>
<evidence type="ECO:0000313" key="8">
    <source>
        <dbReference type="Proteomes" id="UP000015104"/>
    </source>
</evidence>
<evidence type="ECO:0000256" key="4">
    <source>
        <dbReference type="SAM" id="Phobius"/>
    </source>
</evidence>
<dbReference type="InterPro" id="IPR045573">
    <property type="entry name" value="Fut8_N_cat"/>
</dbReference>
<dbReference type="GeneID" id="107367100"/>
<keyword evidence="4" id="KW-0472">Membrane</keyword>
<evidence type="ECO:0000313" key="7">
    <source>
        <dbReference type="EnsemblMetazoa" id="tetur20g01830.1"/>
    </source>
</evidence>
<keyword evidence="8" id="KW-1185">Reference proteome</keyword>
<keyword evidence="4" id="KW-1133">Transmembrane helix</keyword>
<evidence type="ECO:0000259" key="5">
    <source>
        <dbReference type="PROSITE" id="PS51659"/>
    </source>
</evidence>
<feature type="region of interest" description="Important for donor substrate binding" evidence="3">
    <location>
        <begin position="384"/>
        <end position="385"/>
    </location>
</feature>
<dbReference type="eggNOG" id="KOG3705">
    <property type="taxonomic scope" value="Eukaryota"/>
</dbReference>
<dbReference type="Gene3D" id="2.30.30.40">
    <property type="entry name" value="SH3 Domains"/>
    <property type="match status" value="1"/>
</dbReference>
<organism evidence="7 8">
    <name type="scientific">Tetranychus urticae</name>
    <name type="common">Two-spotted spider mite</name>
    <dbReference type="NCBI Taxonomy" id="32264"/>
    <lineage>
        <taxon>Eukaryota</taxon>
        <taxon>Metazoa</taxon>
        <taxon>Ecdysozoa</taxon>
        <taxon>Arthropoda</taxon>
        <taxon>Chelicerata</taxon>
        <taxon>Arachnida</taxon>
        <taxon>Acari</taxon>
        <taxon>Acariformes</taxon>
        <taxon>Trombidiformes</taxon>
        <taxon>Prostigmata</taxon>
        <taxon>Eleutherengona</taxon>
        <taxon>Raphignathae</taxon>
        <taxon>Tetranychoidea</taxon>
        <taxon>Tetranychidae</taxon>
        <taxon>Tetranychus</taxon>
    </lineage>
</organism>
<dbReference type="STRING" id="32264.T1KT40"/>
<dbReference type="AlphaFoldDB" id="T1KT40"/>
<feature type="transmembrane region" description="Helical" evidence="4">
    <location>
        <begin position="12"/>
        <end position="31"/>
    </location>
</feature>
<dbReference type="HOGENOM" id="CLU_021940_1_0_1"/>
<dbReference type="Proteomes" id="UP000015104">
    <property type="component" value="Unassembled WGS sequence"/>
</dbReference>
<evidence type="ECO:0000256" key="3">
    <source>
        <dbReference type="PROSITE-ProRule" id="PRU00992"/>
    </source>
</evidence>
<dbReference type="InterPro" id="IPR027350">
    <property type="entry name" value="GT23_dom"/>
</dbReference>
<reference evidence="6" key="2">
    <citation type="journal article" date="2014" name="PLoS ONE">
        <title>The alpha1,6-Fucosyltransferase Gene (fut8) from the Sf9 Lepidopteran Insect Cell Line: Insights into fut8 Evolution.</title>
        <authorList>
            <person name="Juliant S."/>
            <person name="Harduin-Lepers A."/>
            <person name="Monjaret F."/>
            <person name="Catieau B."/>
            <person name="Violet M.L."/>
            <person name="Cerutti P."/>
            <person name="Ozil A."/>
            <person name="Duonor-Cerutti M."/>
        </authorList>
    </citation>
    <scope>NUCLEOTIDE SEQUENCE</scope>
</reference>
<evidence type="ECO:0000313" key="6">
    <source>
        <dbReference type="EMBL" id="DAA64665.1"/>
    </source>
</evidence>
<accession>T1KT40</accession>
<dbReference type="OrthoDB" id="2014825at2759"/>
<dbReference type="PANTHER" id="PTHR13132">
    <property type="entry name" value="ALPHA- 1,6 -FUCOSYLTRANSFERASE"/>
    <property type="match status" value="1"/>
</dbReference>
<dbReference type="GO" id="GO:0006487">
    <property type="term" value="P:protein N-linked glycosylation"/>
    <property type="evidence" value="ECO:0007669"/>
    <property type="project" value="TreeGrafter"/>
</dbReference>
<proteinExistence type="evidence at transcript level"/>
<dbReference type="CDD" id="cd11792">
    <property type="entry name" value="SH3_Fut8"/>
    <property type="match status" value="1"/>
</dbReference>
<dbReference type="CDD" id="cd11300">
    <property type="entry name" value="Fut8_like"/>
    <property type="match status" value="1"/>
</dbReference>
<dbReference type="RefSeq" id="NP_001310076.1">
    <property type="nucleotide sequence ID" value="NM_001323147.1"/>
</dbReference>
<comment type="similarity">
    <text evidence="3">Belongs to the glycosyltransferase 23 family.</text>
</comment>
<dbReference type="PANTHER" id="PTHR13132:SF29">
    <property type="entry name" value="ALPHA-(1,6)-FUCOSYLTRANSFERASE"/>
    <property type="match status" value="1"/>
</dbReference>